<evidence type="ECO:0008006" key="3">
    <source>
        <dbReference type="Google" id="ProtNLM"/>
    </source>
</evidence>
<name>A0ABT7LIR0_9BURK</name>
<evidence type="ECO:0000313" key="1">
    <source>
        <dbReference type="EMBL" id="MDL5032703.1"/>
    </source>
</evidence>
<proteinExistence type="predicted"/>
<accession>A0ABT7LIR0</accession>
<gene>
    <name evidence="1" type="ORF">QRD43_12380</name>
</gene>
<dbReference type="RefSeq" id="WP_285982787.1">
    <property type="nucleotide sequence ID" value="NZ_JASVDS010000003.1"/>
</dbReference>
<evidence type="ECO:0000313" key="2">
    <source>
        <dbReference type="Proteomes" id="UP001238603"/>
    </source>
</evidence>
<sequence length="395" mass="44249">MAFVASQHGCWRKPPSASRVNTEFLKPRLVGKRFDAHSIPVEVLKDWAAFEGLIVEVARWLYLEQFPRRKRTPRGFTQNFSIHLTQVESGSAVPVLERPLPQGSLVHDAFSEWFDKARDRVLDTIDAASKGQSVDDLLPKPLLAYFDQFGRFLREDERVEFTRATAANDVVVYDNRVRKTLVLKSATVYRTEESVRGSMSELNMENKTFTLKLISGEKVTGYFSEELRDAAHSALGAYGESLVMVEGAVVRDQSDSRKRIEQVTRIEPLDALDVPARLESLALLRDGWMDGQGLRPSPSGLAWLSKAWTDAWPDEAALPYAYPTPEGGVQFEWSTAEASLSAELDLNTRVAEVLVSRTADGEVLEEARLELDKAEQWEALAGLVQRYTEAQNGTA</sequence>
<reference evidence="1 2" key="1">
    <citation type="submission" date="2023-06" db="EMBL/GenBank/DDBJ databases">
        <title>Pelomonas sp. APW6 16S ribosomal RNA gene genome sequencing and assembly.</title>
        <authorList>
            <person name="Woo H."/>
        </authorList>
    </citation>
    <scope>NUCLEOTIDE SEQUENCE [LARGE SCALE GENOMIC DNA]</scope>
    <source>
        <strain evidence="1 2">APW6</strain>
    </source>
</reference>
<dbReference type="Proteomes" id="UP001238603">
    <property type="component" value="Unassembled WGS sequence"/>
</dbReference>
<keyword evidence="2" id="KW-1185">Reference proteome</keyword>
<organism evidence="1 2">
    <name type="scientific">Roseateles subflavus</name>
    <dbReference type="NCBI Taxonomy" id="3053353"/>
    <lineage>
        <taxon>Bacteria</taxon>
        <taxon>Pseudomonadati</taxon>
        <taxon>Pseudomonadota</taxon>
        <taxon>Betaproteobacteria</taxon>
        <taxon>Burkholderiales</taxon>
        <taxon>Sphaerotilaceae</taxon>
        <taxon>Roseateles</taxon>
    </lineage>
</organism>
<comment type="caution">
    <text evidence="1">The sequence shown here is derived from an EMBL/GenBank/DDBJ whole genome shotgun (WGS) entry which is preliminary data.</text>
</comment>
<protein>
    <recommendedName>
        <fullName evidence="3">DUF4132 domain-containing protein</fullName>
    </recommendedName>
</protein>
<dbReference type="EMBL" id="JASVDS010000003">
    <property type="protein sequence ID" value="MDL5032703.1"/>
    <property type="molecule type" value="Genomic_DNA"/>
</dbReference>